<accession>A0A0F9DUM6</accession>
<reference evidence="1" key="1">
    <citation type="journal article" date="2015" name="Nature">
        <title>Complex archaea that bridge the gap between prokaryotes and eukaryotes.</title>
        <authorList>
            <person name="Spang A."/>
            <person name="Saw J.H."/>
            <person name="Jorgensen S.L."/>
            <person name="Zaremba-Niedzwiedzka K."/>
            <person name="Martijn J."/>
            <person name="Lind A.E."/>
            <person name="van Eijk R."/>
            <person name="Schleper C."/>
            <person name="Guy L."/>
            <person name="Ettema T.J."/>
        </authorList>
    </citation>
    <scope>NUCLEOTIDE SEQUENCE</scope>
</reference>
<evidence type="ECO:0008006" key="2">
    <source>
        <dbReference type="Google" id="ProtNLM"/>
    </source>
</evidence>
<comment type="caution">
    <text evidence="1">The sequence shown here is derived from an EMBL/GenBank/DDBJ whole genome shotgun (WGS) entry which is preliminary data.</text>
</comment>
<evidence type="ECO:0000313" key="1">
    <source>
        <dbReference type="EMBL" id="KKL15583.1"/>
    </source>
</evidence>
<protein>
    <recommendedName>
        <fullName evidence="2">TIGR00268 family protein</fullName>
    </recommendedName>
</protein>
<dbReference type="AlphaFoldDB" id="A0A0F9DUM6"/>
<name>A0A0F9DUM6_9ZZZZ</name>
<sequence>NSIARIEVQMEDIEKITTGPIRSAIVEKLKSLGFKYVTVDLQGFRSGSLNESLSEEEKQKSL</sequence>
<feature type="non-terminal residue" evidence="1">
    <location>
        <position position="1"/>
    </location>
</feature>
<proteinExistence type="predicted"/>
<dbReference type="EMBL" id="LAZR01040011">
    <property type="protein sequence ID" value="KKL15583.1"/>
    <property type="molecule type" value="Genomic_DNA"/>
</dbReference>
<organism evidence="1">
    <name type="scientific">marine sediment metagenome</name>
    <dbReference type="NCBI Taxonomy" id="412755"/>
    <lineage>
        <taxon>unclassified sequences</taxon>
        <taxon>metagenomes</taxon>
        <taxon>ecological metagenomes</taxon>
    </lineage>
</organism>
<gene>
    <name evidence="1" type="ORF">LCGC14_2504110</name>
</gene>